<evidence type="ECO:0000313" key="2">
    <source>
        <dbReference type="Proteomes" id="UP000499080"/>
    </source>
</evidence>
<accession>A0A4Y2AHC3</accession>
<protein>
    <submittedName>
        <fullName evidence="1">Uncharacterized protein</fullName>
    </submittedName>
</protein>
<organism evidence="1 2">
    <name type="scientific">Araneus ventricosus</name>
    <name type="common">Orbweaver spider</name>
    <name type="synonym">Epeira ventricosa</name>
    <dbReference type="NCBI Taxonomy" id="182803"/>
    <lineage>
        <taxon>Eukaryota</taxon>
        <taxon>Metazoa</taxon>
        <taxon>Ecdysozoa</taxon>
        <taxon>Arthropoda</taxon>
        <taxon>Chelicerata</taxon>
        <taxon>Arachnida</taxon>
        <taxon>Araneae</taxon>
        <taxon>Araneomorphae</taxon>
        <taxon>Entelegynae</taxon>
        <taxon>Araneoidea</taxon>
        <taxon>Araneidae</taxon>
        <taxon>Araneus</taxon>
    </lineage>
</organism>
<sequence length="93" mass="10884">MVRQLETYSNVEVCGTVRFLWANVSRVRRFIVRYRQCMGTCNVTSSRCEMVPAVRRRSHRLNRCGKARKANNGEQAYQTWCSGWKTLFSAMEV</sequence>
<reference evidence="1 2" key="1">
    <citation type="journal article" date="2019" name="Sci. Rep.">
        <title>Orb-weaving spider Araneus ventricosus genome elucidates the spidroin gene catalogue.</title>
        <authorList>
            <person name="Kono N."/>
            <person name="Nakamura H."/>
            <person name="Ohtoshi R."/>
            <person name="Moran D.A.P."/>
            <person name="Shinohara A."/>
            <person name="Yoshida Y."/>
            <person name="Fujiwara M."/>
            <person name="Mori M."/>
            <person name="Tomita M."/>
            <person name="Arakawa K."/>
        </authorList>
    </citation>
    <scope>NUCLEOTIDE SEQUENCE [LARGE SCALE GENOMIC DNA]</scope>
</reference>
<name>A0A4Y2AHC3_ARAVE</name>
<proteinExistence type="predicted"/>
<evidence type="ECO:0000313" key="1">
    <source>
        <dbReference type="EMBL" id="GBL78615.1"/>
    </source>
</evidence>
<comment type="caution">
    <text evidence="1">The sequence shown here is derived from an EMBL/GenBank/DDBJ whole genome shotgun (WGS) entry which is preliminary data.</text>
</comment>
<keyword evidence="2" id="KW-1185">Reference proteome</keyword>
<dbReference type="AlphaFoldDB" id="A0A4Y2AHC3"/>
<dbReference type="Proteomes" id="UP000499080">
    <property type="component" value="Unassembled WGS sequence"/>
</dbReference>
<gene>
    <name evidence="1" type="ORF">AVEN_65202_1</name>
</gene>
<dbReference type="EMBL" id="BGPR01000016">
    <property type="protein sequence ID" value="GBL78615.1"/>
    <property type="molecule type" value="Genomic_DNA"/>
</dbReference>